<evidence type="ECO:0000313" key="3">
    <source>
        <dbReference type="Proteomes" id="UP000008068"/>
    </source>
</evidence>
<gene>
    <name evidence="2" type="ORF">CAEBREN_03575</name>
</gene>
<feature type="region of interest" description="Disordered" evidence="1">
    <location>
        <begin position="1"/>
        <end position="69"/>
    </location>
</feature>
<dbReference type="HOGENOM" id="CLU_2086929_0_0_1"/>
<name>G0N0J4_CAEBE</name>
<dbReference type="AlphaFoldDB" id="G0N0J4"/>
<proteinExistence type="predicted"/>
<dbReference type="EMBL" id="GL379824">
    <property type="protein sequence ID" value="EGT48995.1"/>
    <property type="molecule type" value="Genomic_DNA"/>
</dbReference>
<protein>
    <submittedName>
        <fullName evidence="2">Uncharacterized protein</fullName>
    </submittedName>
</protein>
<reference evidence="3" key="1">
    <citation type="submission" date="2011-07" db="EMBL/GenBank/DDBJ databases">
        <authorList>
            <consortium name="Caenorhabditis brenneri Sequencing and Analysis Consortium"/>
            <person name="Wilson R.K."/>
        </authorList>
    </citation>
    <scope>NUCLEOTIDE SEQUENCE [LARGE SCALE GENOMIC DNA]</scope>
    <source>
        <strain evidence="3">PB2801</strain>
    </source>
</reference>
<keyword evidence="3" id="KW-1185">Reference proteome</keyword>
<sequence length="117" mass="13384">MDPETGTKRKLQKKTGESNVSIRGWIPNQRNRIRRRGVKQSQGENDRSPSRASSPSIMNAEVDEESEDLTNLRIDQNSEDVLDNVDASLTSNSYSVLQMMTFRTSKVVEEEKLRIDR</sequence>
<accession>G0N0J4</accession>
<organism evidence="3">
    <name type="scientific">Caenorhabditis brenneri</name>
    <name type="common">Nematode worm</name>
    <dbReference type="NCBI Taxonomy" id="135651"/>
    <lineage>
        <taxon>Eukaryota</taxon>
        <taxon>Metazoa</taxon>
        <taxon>Ecdysozoa</taxon>
        <taxon>Nematoda</taxon>
        <taxon>Chromadorea</taxon>
        <taxon>Rhabditida</taxon>
        <taxon>Rhabditina</taxon>
        <taxon>Rhabditomorpha</taxon>
        <taxon>Rhabditoidea</taxon>
        <taxon>Rhabditidae</taxon>
        <taxon>Peloderinae</taxon>
        <taxon>Caenorhabditis</taxon>
    </lineage>
</organism>
<evidence type="ECO:0000313" key="2">
    <source>
        <dbReference type="EMBL" id="EGT48995.1"/>
    </source>
</evidence>
<dbReference type="Proteomes" id="UP000008068">
    <property type="component" value="Unassembled WGS sequence"/>
</dbReference>
<dbReference type="InParanoid" id="G0N0J4"/>
<evidence type="ECO:0000256" key="1">
    <source>
        <dbReference type="SAM" id="MobiDB-lite"/>
    </source>
</evidence>